<name>A0A1L3ZQS9_9SPHN</name>
<reference evidence="2" key="1">
    <citation type="submission" date="2016-11" db="EMBL/GenBank/DDBJ databases">
        <title>Complete Genome Sequence of alachlor-degrading Sphingomonas sp. strain JJ-A5.</title>
        <authorList>
            <person name="Lee H."/>
            <person name="Ka J.-O."/>
        </authorList>
    </citation>
    <scope>NUCLEOTIDE SEQUENCE [LARGE SCALE GENOMIC DNA]</scope>
    <source>
        <strain evidence="2">JJ-A5</strain>
    </source>
</reference>
<evidence type="ECO:0000313" key="1">
    <source>
        <dbReference type="EMBL" id="API57982.1"/>
    </source>
</evidence>
<dbReference type="EMBL" id="CP018221">
    <property type="protein sequence ID" value="API57982.1"/>
    <property type="molecule type" value="Genomic_DNA"/>
</dbReference>
<dbReference type="STRING" id="1921510.BSL82_00570"/>
<proteinExistence type="predicted"/>
<gene>
    <name evidence="1" type="ORF">BSL82_00570</name>
</gene>
<accession>A0A1L3ZQS9</accession>
<dbReference type="AlphaFoldDB" id="A0A1L3ZQS9"/>
<evidence type="ECO:0000313" key="2">
    <source>
        <dbReference type="Proteomes" id="UP000182063"/>
    </source>
</evidence>
<keyword evidence="2" id="KW-1185">Reference proteome</keyword>
<dbReference type="RefSeq" id="WP_072595558.1">
    <property type="nucleotide sequence ID" value="NZ_CP018221.1"/>
</dbReference>
<dbReference type="Proteomes" id="UP000182063">
    <property type="component" value="Chromosome"/>
</dbReference>
<protein>
    <submittedName>
        <fullName evidence="1">Uncharacterized protein</fullName>
    </submittedName>
</protein>
<sequence length="293" mass="30793">MAAPVLVSSHTAYRGALTIAGDGGLVDLGFMLLAVGSSTPTSWSITLTSGTSGHWTTPTDGTFPTPTSTGDTADLNGGPYVFNVTATNADGTSNTCVLTISIRADTYSISSNADVSAARGTAGANNTTLCGKTLEVVRACTGFSTVGAGRLYLSRHNATATNSSRLTITNEDNEYPAEIECIQVENSNAVTINDTYTTATASAQAHHLHFNQNDFFTGETCGDIVVNRPVIRGPAGEVTNTKNGIYVHPACDGSFIFRDVDMTWVTNGIRSMKPWCCTMSSCPFRSGQKETLS</sequence>
<organism evidence="1 2">
    <name type="scientific">Tardibacter chloracetimidivorans</name>
    <dbReference type="NCBI Taxonomy" id="1921510"/>
    <lineage>
        <taxon>Bacteria</taxon>
        <taxon>Pseudomonadati</taxon>
        <taxon>Pseudomonadota</taxon>
        <taxon>Alphaproteobacteria</taxon>
        <taxon>Sphingomonadales</taxon>
        <taxon>Sphingomonadaceae</taxon>
        <taxon>Tardibacter</taxon>
    </lineage>
</organism>
<dbReference type="KEGG" id="sphj:BSL82_00570"/>